<evidence type="ECO:0000313" key="3">
    <source>
        <dbReference type="Proteomes" id="UP001497493"/>
    </source>
</evidence>
<protein>
    <recommendedName>
        <fullName evidence="1">Reverse transcriptase domain-containing protein</fullName>
    </recommendedName>
</protein>
<evidence type="ECO:0000259" key="1">
    <source>
        <dbReference type="Pfam" id="PF00078"/>
    </source>
</evidence>
<dbReference type="SUPFAM" id="SSF56672">
    <property type="entry name" value="DNA/RNA polymerases"/>
    <property type="match status" value="1"/>
</dbReference>
<dbReference type="Pfam" id="PF00078">
    <property type="entry name" value="RVT_1"/>
    <property type="match status" value="1"/>
</dbReference>
<feature type="domain" description="Reverse transcriptase" evidence="1">
    <location>
        <begin position="1"/>
        <end position="57"/>
    </location>
</feature>
<geneLocation type="plasmid" evidence="2 3">
    <name>2</name>
</geneLocation>
<keyword evidence="3" id="KW-1185">Reference proteome</keyword>
<accession>A0ABM9NN44</accession>
<gene>
    <name evidence="2" type="ORF">MECH1_V1_P0153</name>
</gene>
<keyword evidence="2" id="KW-0614">Plasmid</keyword>
<evidence type="ECO:0000313" key="2">
    <source>
        <dbReference type="EMBL" id="CAL1242085.1"/>
    </source>
</evidence>
<dbReference type="Proteomes" id="UP001497493">
    <property type="component" value="Plasmid 2"/>
</dbReference>
<name>A0ABM9NN44_9GAMM</name>
<reference evidence="2 3" key="1">
    <citation type="submission" date="2024-04" db="EMBL/GenBank/DDBJ databases">
        <authorList>
            <person name="Cremers G."/>
        </authorList>
    </citation>
    <scope>NUCLEOTIDE SEQUENCE [LARGE SCALE GENOMIC DNA]</scope>
    <source>
        <strain evidence="2">MeCH1-AG</strain>
        <plasmid evidence="2 3">2</plasmid>
    </source>
</reference>
<proteinExistence type="predicted"/>
<organism evidence="2 3">
    <name type="scientific">Candidatus Methylocalor cossyra</name>
    <dbReference type="NCBI Taxonomy" id="3108543"/>
    <lineage>
        <taxon>Bacteria</taxon>
        <taxon>Pseudomonadati</taxon>
        <taxon>Pseudomonadota</taxon>
        <taxon>Gammaproteobacteria</taxon>
        <taxon>Methylococcales</taxon>
        <taxon>Methylococcaceae</taxon>
        <taxon>Candidatus Methylocalor</taxon>
    </lineage>
</organism>
<dbReference type="EMBL" id="OZ026885">
    <property type="protein sequence ID" value="CAL1242085.1"/>
    <property type="molecule type" value="Genomic_DNA"/>
</dbReference>
<dbReference type="InterPro" id="IPR043502">
    <property type="entry name" value="DNA/RNA_pol_sf"/>
</dbReference>
<sequence length="99" mass="10814">MSPLLANLFLHYAFDRWVTEHLRSVRFCRYADDGVVHCKSLAQAQLALRRIGERFSAVWVGVASGRHGSSTVRTSIDRGLSDDGVHVPGLYVSTAKGGG</sequence>
<dbReference type="InterPro" id="IPR000477">
    <property type="entry name" value="RT_dom"/>
</dbReference>